<sequence length="203" mass="21828">ATIKSIAATAKLQAPALIYWYFPKGKEDLFQAVLERHVPILRAVTEAEGSMERPPEEVLPVLARAYLGTLDHPLAPRVVRLLIGEGLRRPELGALFIERGPERVLAFLKAYLSRQVQLGRLRPHDTRASARAFIGMLIPQIVAGVAFPTLGADGLTNEEHLRESVAIFLRGLAPEGGPSLAAGNQPDPPPESSGPRAAPSADG</sequence>
<dbReference type="EMBL" id="CADCWM010000129">
    <property type="protein sequence ID" value="CAA9545822.1"/>
    <property type="molecule type" value="Genomic_DNA"/>
</dbReference>
<evidence type="ECO:0000313" key="4">
    <source>
        <dbReference type="EMBL" id="CAA9545822.1"/>
    </source>
</evidence>
<dbReference type="Pfam" id="PF14246">
    <property type="entry name" value="TetR_C_7"/>
    <property type="match status" value="1"/>
</dbReference>
<organism evidence="4">
    <name type="scientific">uncultured Thermomicrobiales bacterium</name>
    <dbReference type="NCBI Taxonomy" id="1645740"/>
    <lineage>
        <taxon>Bacteria</taxon>
        <taxon>Pseudomonadati</taxon>
        <taxon>Thermomicrobiota</taxon>
        <taxon>Thermomicrobia</taxon>
        <taxon>Thermomicrobiales</taxon>
        <taxon>environmental samples</taxon>
    </lineage>
</organism>
<gene>
    <name evidence="4" type="ORF">AVDCRST_MAG88-392</name>
</gene>
<feature type="domain" description="Transcriptional regulator TetR C-terminal Proteobacteria type" evidence="3">
    <location>
        <begin position="57"/>
        <end position="170"/>
    </location>
</feature>
<evidence type="ECO:0000256" key="2">
    <source>
        <dbReference type="SAM" id="MobiDB-lite"/>
    </source>
</evidence>
<dbReference type="Gene3D" id="1.10.357.10">
    <property type="entry name" value="Tetracycline Repressor, domain 2"/>
    <property type="match status" value="1"/>
</dbReference>
<dbReference type="AlphaFoldDB" id="A0A6J4UE02"/>
<dbReference type="InterPro" id="IPR050109">
    <property type="entry name" value="HTH-type_TetR-like_transc_reg"/>
</dbReference>
<evidence type="ECO:0000259" key="3">
    <source>
        <dbReference type="Pfam" id="PF14246"/>
    </source>
</evidence>
<dbReference type="GO" id="GO:0003700">
    <property type="term" value="F:DNA-binding transcription factor activity"/>
    <property type="evidence" value="ECO:0007669"/>
    <property type="project" value="TreeGrafter"/>
</dbReference>
<dbReference type="Gene3D" id="1.10.10.60">
    <property type="entry name" value="Homeodomain-like"/>
    <property type="match status" value="1"/>
</dbReference>
<dbReference type="SUPFAM" id="SSF48498">
    <property type="entry name" value="Tetracyclin repressor-like, C-terminal domain"/>
    <property type="match status" value="1"/>
</dbReference>
<dbReference type="PANTHER" id="PTHR30055:SF226">
    <property type="entry name" value="HTH-TYPE TRANSCRIPTIONAL REGULATOR PKSA"/>
    <property type="match status" value="1"/>
</dbReference>
<feature type="non-terminal residue" evidence="4">
    <location>
        <position position="1"/>
    </location>
</feature>
<protein>
    <submittedName>
        <fullName evidence="4">Transcriptional regulator, AcrR family</fullName>
    </submittedName>
</protein>
<feature type="region of interest" description="Disordered" evidence="2">
    <location>
        <begin position="176"/>
        <end position="203"/>
    </location>
</feature>
<keyword evidence="1" id="KW-0238">DNA-binding</keyword>
<proteinExistence type="predicted"/>
<name>A0A6J4UE02_9BACT</name>
<reference evidence="4" key="1">
    <citation type="submission" date="2020-02" db="EMBL/GenBank/DDBJ databases">
        <authorList>
            <person name="Meier V. D."/>
        </authorList>
    </citation>
    <scope>NUCLEOTIDE SEQUENCE</scope>
    <source>
        <strain evidence="4">AVDCRST_MAG88</strain>
    </source>
</reference>
<dbReference type="InterPro" id="IPR039536">
    <property type="entry name" value="TetR_C_Proteobacteria"/>
</dbReference>
<dbReference type="GO" id="GO:0000976">
    <property type="term" value="F:transcription cis-regulatory region binding"/>
    <property type="evidence" value="ECO:0007669"/>
    <property type="project" value="TreeGrafter"/>
</dbReference>
<dbReference type="PANTHER" id="PTHR30055">
    <property type="entry name" value="HTH-TYPE TRANSCRIPTIONAL REGULATOR RUTR"/>
    <property type="match status" value="1"/>
</dbReference>
<evidence type="ECO:0000256" key="1">
    <source>
        <dbReference type="ARBA" id="ARBA00023125"/>
    </source>
</evidence>
<dbReference type="InterPro" id="IPR036271">
    <property type="entry name" value="Tet_transcr_reg_TetR-rel_C_sf"/>
</dbReference>
<accession>A0A6J4UE02</accession>